<dbReference type="SUPFAM" id="SSF55729">
    <property type="entry name" value="Acyl-CoA N-acyltransferases (Nat)"/>
    <property type="match status" value="1"/>
</dbReference>
<dbReference type="PROSITE" id="PS51729">
    <property type="entry name" value="GNAT_YJDJ"/>
    <property type="match status" value="1"/>
</dbReference>
<dbReference type="InterPro" id="IPR031165">
    <property type="entry name" value="GNAT_YJDJ"/>
</dbReference>
<dbReference type="InterPro" id="IPR045057">
    <property type="entry name" value="Gcn5-rel_NAT"/>
</dbReference>
<name>A0A929FY13_9PSEU</name>
<keyword evidence="4" id="KW-1185">Reference proteome</keyword>
<dbReference type="Gene3D" id="3.40.630.30">
    <property type="match status" value="1"/>
</dbReference>
<dbReference type="InterPro" id="IPR000182">
    <property type="entry name" value="GNAT_dom"/>
</dbReference>
<dbReference type="CDD" id="cd04301">
    <property type="entry name" value="NAT_SF"/>
    <property type="match status" value="1"/>
</dbReference>
<dbReference type="EMBL" id="JADEYC010000019">
    <property type="protein sequence ID" value="MBE9375246.1"/>
    <property type="molecule type" value="Genomic_DNA"/>
</dbReference>
<dbReference type="PROSITE" id="PS51186">
    <property type="entry name" value="GNAT"/>
    <property type="match status" value="1"/>
</dbReference>
<reference evidence="3" key="1">
    <citation type="submission" date="2020-10" db="EMBL/GenBank/DDBJ databases">
        <title>Diversity and distribution of actinomycetes associated with coral in the coast of Hainan.</title>
        <authorList>
            <person name="Li F."/>
        </authorList>
    </citation>
    <scope>NUCLEOTIDE SEQUENCE</scope>
    <source>
        <strain evidence="3">HNM0983</strain>
    </source>
</reference>
<protein>
    <submittedName>
        <fullName evidence="3">N-acetyltransferase</fullName>
    </submittedName>
</protein>
<sequence length="102" mass="11731">MPPTEVVDAPEQHRFEVRTGDEVAGFTEYRLQRGAIAFIHTEIDPRFEGRGLGSTLVRGALDEARRRGLAVLPYCPFVRSFIDGHREYLDLVPEDKHTYFRL</sequence>
<dbReference type="InterPro" id="IPR016181">
    <property type="entry name" value="Acyl_CoA_acyltransferase"/>
</dbReference>
<comment type="caution">
    <text evidence="3">The sequence shown here is derived from an EMBL/GenBank/DDBJ whole genome shotgun (WGS) entry which is preliminary data.</text>
</comment>
<evidence type="ECO:0000259" key="2">
    <source>
        <dbReference type="PROSITE" id="PS51729"/>
    </source>
</evidence>
<evidence type="ECO:0000313" key="4">
    <source>
        <dbReference type="Proteomes" id="UP000598360"/>
    </source>
</evidence>
<accession>A0A929FY13</accession>
<feature type="domain" description="N-acetyltransferase" evidence="1">
    <location>
        <begin position="1"/>
        <end position="102"/>
    </location>
</feature>
<organism evidence="3 4">
    <name type="scientific">Saccharopolyspora montiporae</name>
    <dbReference type="NCBI Taxonomy" id="2781240"/>
    <lineage>
        <taxon>Bacteria</taxon>
        <taxon>Bacillati</taxon>
        <taxon>Actinomycetota</taxon>
        <taxon>Actinomycetes</taxon>
        <taxon>Pseudonocardiales</taxon>
        <taxon>Pseudonocardiaceae</taxon>
        <taxon>Saccharopolyspora</taxon>
    </lineage>
</organism>
<dbReference type="Proteomes" id="UP000598360">
    <property type="component" value="Unassembled WGS sequence"/>
</dbReference>
<feature type="domain" description="N-acetyltransferase" evidence="2">
    <location>
        <begin position="7"/>
        <end position="93"/>
    </location>
</feature>
<dbReference type="AlphaFoldDB" id="A0A929FY13"/>
<proteinExistence type="predicted"/>
<dbReference type="PANTHER" id="PTHR31435:SF10">
    <property type="entry name" value="BSR4717 PROTEIN"/>
    <property type="match status" value="1"/>
</dbReference>
<evidence type="ECO:0000313" key="3">
    <source>
        <dbReference type="EMBL" id="MBE9375246.1"/>
    </source>
</evidence>
<dbReference type="GO" id="GO:0016747">
    <property type="term" value="F:acyltransferase activity, transferring groups other than amino-acyl groups"/>
    <property type="evidence" value="ECO:0007669"/>
    <property type="project" value="InterPro"/>
</dbReference>
<evidence type="ECO:0000259" key="1">
    <source>
        <dbReference type="PROSITE" id="PS51186"/>
    </source>
</evidence>
<gene>
    <name evidence="3" type="ORF">IQ251_12410</name>
</gene>
<dbReference type="Pfam" id="PF14542">
    <property type="entry name" value="Acetyltransf_CG"/>
    <property type="match status" value="1"/>
</dbReference>
<dbReference type="PANTHER" id="PTHR31435">
    <property type="entry name" value="PROTEIN NATD1"/>
    <property type="match status" value="1"/>
</dbReference>
<dbReference type="RefSeq" id="WP_193928688.1">
    <property type="nucleotide sequence ID" value="NZ_JADEYC010000019.1"/>
</dbReference>